<reference evidence="2 3" key="1">
    <citation type="submission" date="2015-04" db="EMBL/GenBank/DDBJ databases">
        <authorList>
            <person name="Calcutt M.J."/>
            <person name="Foecking M.F."/>
        </authorList>
    </citation>
    <scope>NUCLEOTIDE SEQUENCE [LARGE SCALE GENOMIC DNA]</scope>
    <source>
        <strain evidence="2 3">199/55</strain>
    </source>
</reference>
<evidence type="ECO:0000313" key="3">
    <source>
        <dbReference type="Proteomes" id="UP000076765"/>
    </source>
</evidence>
<dbReference type="InterPro" id="IPR002560">
    <property type="entry name" value="Transposase_DDE"/>
</dbReference>
<gene>
    <name evidence="2" type="ORF">MOVS_06425</name>
</gene>
<name>A0ABM6BDZ5_9GAMM</name>
<organism evidence="2 3">
    <name type="scientific">Moraxella ovis</name>
    <dbReference type="NCBI Taxonomy" id="29433"/>
    <lineage>
        <taxon>Bacteria</taxon>
        <taxon>Pseudomonadati</taxon>
        <taxon>Pseudomonadota</taxon>
        <taxon>Gammaproteobacteria</taxon>
        <taxon>Moraxellales</taxon>
        <taxon>Moraxellaceae</taxon>
        <taxon>Moraxella</taxon>
    </lineage>
</organism>
<dbReference type="PANTHER" id="PTHR33498:SF1">
    <property type="entry name" value="TRANSPOSASE FOR INSERTION SEQUENCE ELEMENT IS1557"/>
    <property type="match status" value="1"/>
</dbReference>
<dbReference type="Pfam" id="PF01610">
    <property type="entry name" value="DDE_Tnp_ISL3"/>
    <property type="match status" value="1"/>
</dbReference>
<proteinExistence type="predicted"/>
<feature type="domain" description="Transposase IS204/IS1001/IS1096/IS1165 DDE" evidence="1">
    <location>
        <begin position="69"/>
        <end position="137"/>
    </location>
</feature>
<evidence type="ECO:0000259" key="1">
    <source>
        <dbReference type="Pfam" id="PF01610"/>
    </source>
</evidence>
<sequence>MFSDSIVCVDENRRCAHRLVQHIQNHCFRLAFSELLRQIGLSVNTIRNIAQDYLSYLEQSYPRPTPSILGIDEVMIAGEYRYVLTDLEHHRLFNILSTRKQSYLESYFEQLPNKESIHTVCSDMWQPFKMFVPNAYPLPTWFWIDFMLLNSPTKPWRALESPIKINWTPKDASN</sequence>
<evidence type="ECO:0000313" key="2">
    <source>
        <dbReference type="EMBL" id="ANB91678.1"/>
    </source>
</evidence>
<dbReference type="Proteomes" id="UP000076765">
    <property type="component" value="Chromosome"/>
</dbReference>
<protein>
    <recommendedName>
        <fullName evidence="1">Transposase IS204/IS1001/IS1096/IS1165 DDE domain-containing protein</fullName>
    </recommendedName>
</protein>
<dbReference type="InterPro" id="IPR047951">
    <property type="entry name" value="Transpos_ISL3"/>
</dbReference>
<dbReference type="PANTHER" id="PTHR33498">
    <property type="entry name" value="TRANSPOSASE FOR INSERTION SEQUENCE ELEMENT IS1557"/>
    <property type="match status" value="1"/>
</dbReference>
<accession>A0ABM6BDZ5</accession>
<keyword evidence="3" id="KW-1185">Reference proteome</keyword>
<dbReference type="EMBL" id="CP011158">
    <property type="protein sequence ID" value="ANB91678.1"/>
    <property type="molecule type" value="Genomic_DNA"/>
</dbReference>